<comment type="caution">
    <text evidence="7">The sequence shown here is derived from an EMBL/GenBank/DDBJ whole genome shotgun (WGS) entry which is preliminary data.</text>
</comment>
<dbReference type="Pfam" id="PF02656">
    <property type="entry name" value="DUF202"/>
    <property type="match status" value="1"/>
</dbReference>
<dbReference type="GO" id="GO:0012505">
    <property type="term" value="C:endomembrane system"/>
    <property type="evidence" value="ECO:0007669"/>
    <property type="project" value="UniProtKB-SubCell"/>
</dbReference>
<keyword evidence="4 5" id="KW-0472">Membrane</keyword>
<dbReference type="RefSeq" id="WP_077115883.1">
    <property type="nucleotide sequence ID" value="NZ_LOKT01000007.1"/>
</dbReference>
<feature type="transmembrane region" description="Helical" evidence="5">
    <location>
        <begin position="84"/>
        <end position="107"/>
    </location>
</feature>
<evidence type="ECO:0000259" key="6">
    <source>
        <dbReference type="Pfam" id="PF02656"/>
    </source>
</evidence>
<dbReference type="Proteomes" id="UP000188836">
    <property type="component" value="Unassembled WGS sequence"/>
</dbReference>
<keyword evidence="2 5" id="KW-0812">Transmembrane</keyword>
<dbReference type="InterPro" id="IPR003807">
    <property type="entry name" value="DUF202"/>
</dbReference>
<name>A0A1W0AX42_9NOCA</name>
<feature type="domain" description="DUF202" evidence="6">
    <location>
        <begin position="11"/>
        <end position="72"/>
    </location>
</feature>
<organism evidence="7 8">
    <name type="scientific">Nocardia donostiensis</name>
    <dbReference type="NCBI Taxonomy" id="1538463"/>
    <lineage>
        <taxon>Bacteria</taxon>
        <taxon>Bacillati</taxon>
        <taxon>Actinomycetota</taxon>
        <taxon>Actinomycetes</taxon>
        <taxon>Mycobacteriales</taxon>
        <taxon>Nocardiaceae</taxon>
        <taxon>Nocardia</taxon>
    </lineage>
</organism>
<feature type="transmembrane region" description="Helical" evidence="5">
    <location>
        <begin position="20"/>
        <end position="40"/>
    </location>
</feature>
<dbReference type="AlphaFoldDB" id="A0A1W0AX42"/>
<evidence type="ECO:0000313" key="7">
    <source>
        <dbReference type="EMBL" id="ONM49357.1"/>
    </source>
</evidence>
<evidence type="ECO:0000256" key="5">
    <source>
        <dbReference type="SAM" id="Phobius"/>
    </source>
</evidence>
<evidence type="ECO:0000256" key="2">
    <source>
        <dbReference type="ARBA" id="ARBA00022692"/>
    </source>
</evidence>
<gene>
    <name evidence="7" type="ORF">B0T46_08330</name>
</gene>
<evidence type="ECO:0000313" key="8">
    <source>
        <dbReference type="Proteomes" id="UP000188836"/>
    </source>
</evidence>
<feature type="transmembrane region" description="Helical" evidence="5">
    <location>
        <begin position="52"/>
        <end position="72"/>
    </location>
</feature>
<comment type="subcellular location">
    <subcellularLocation>
        <location evidence="1">Endomembrane system</location>
        <topology evidence="1">Multi-pass membrane protein</topology>
    </subcellularLocation>
</comment>
<dbReference type="STRING" id="1538463.B0T36_12590"/>
<evidence type="ECO:0000256" key="3">
    <source>
        <dbReference type="ARBA" id="ARBA00022989"/>
    </source>
</evidence>
<reference evidence="7 8" key="1">
    <citation type="journal article" date="2016" name="Antonie Van Leeuwenhoek">
        <title>Nocardia donostiensis sp. nov., isolated from human respiratory specimens.</title>
        <authorList>
            <person name="Ercibengoa M."/>
            <person name="Bell M."/>
            <person name="Marimon J.M."/>
            <person name="Humrighouse B."/>
            <person name="Klenk H.P."/>
            <person name="Potter G."/>
            <person name="Perez-Trallero E."/>
        </authorList>
    </citation>
    <scope>NUCLEOTIDE SEQUENCE [LARGE SCALE GENOMIC DNA]</scope>
    <source>
        <strain evidence="7 8">X1655</strain>
    </source>
</reference>
<sequence>MSGTGPPTQRTLAVERTVLAWRRTAVAAMLVALLLGSSALRRGGDPTVLASIAPIAAAMTMLTVVAAGYLRSRGLRHGQHPPRLSVIAVTSAAVVFTAAAGFAVAVVGPG</sequence>
<protein>
    <recommendedName>
        <fullName evidence="6">DUF202 domain-containing protein</fullName>
    </recommendedName>
</protein>
<proteinExistence type="predicted"/>
<evidence type="ECO:0000256" key="4">
    <source>
        <dbReference type="ARBA" id="ARBA00023136"/>
    </source>
</evidence>
<accession>A0A1W0AX42</accession>
<dbReference type="EMBL" id="MUMY01000005">
    <property type="protein sequence ID" value="ONM49357.1"/>
    <property type="molecule type" value="Genomic_DNA"/>
</dbReference>
<evidence type="ECO:0000256" key="1">
    <source>
        <dbReference type="ARBA" id="ARBA00004127"/>
    </source>
</evidence>
<keyword evidence="8" id="KW-1185">Reference proteome</keyword>
<keyword evidence="3 5" id="KW-1133">Transmembrane helix</keyword>